<protein>
    <recommendedName>
        <fullName evidence="3">Phage tail protein</fullName>
    </recommendedName>
</protein>
<proteinExistence type="predicted"/>
<accession>A0A1H2LS93</accession>
<dbReference type="AlphaFoldDB" id="A0A1H2LS93"/>
<name>A0A1H2LS93_9PSED</name>
<reference evidence="2" key="1">
    <citation type="submission" date="2016-10" db="EMBL/GenBank/DDBJ databases">
        <authorList>
            <person name="Varghese N."/>
            <person name="Submissions S."/>
        </authorList>
    </citation>
    <scope>NUCLEOTIDE SEQUENCE [LARGE SCALE GENOMIC DNA]</scope>
    <source>
        <strain evidence="2">LMG 2223</strain>
    </source>
</reference>
<evidence type="ECO:0008006" key="3">
    <source>
        <dbReference type="Google" id="ProtNLM"/>
    </source>
</evidence>
<sequence>MGIETTITKVVEACNKLTETVTNQIGKIDARVDTAFSQFATWRNSVQAKDINGRALYSQEIDLTDLPTDTFYPVWWRMPGNDNGETEVTVSRVYNRDAGLAPFGQGIVHIAGLNLQMEGCGHLWSGDSSFLTVKRISQTYRETARGVSLGMICIARSVSGVKPLYSGLKDGQVTQASSYSGVYLRGGLSYTVNKSFAASVDHSRLDKEVPIGESSQGDWEIRWCVRPYRLADADDVLGKTLPERRMAYAYDNDNIYAKKGV</sequence>
<dbReference type="STRING" id="46679.SAMN05216202_0359"/>
<dbReference type="OrthoDB" id="6997766at2"/>
<gene>
    <name evidence="1" type="ORF">SAMN05216202_0359</name>
</gene>
<organism evidence="1 2">
    <name type="scientific">Pseudomonas mucidolens</name>
    <dbReference type="NCBI Taxonomy" id="46679"/>
    <lineage>
        <taxon>Bacteria</taxon>
        <taxon>Pseudomonadati</taxon>
        <taxon>Pseudomonadota</taxon>
        <taxon>Gammaproteobacteria</taxon>
        <taxon>Pseudomonadales</taxon>
        <taxon>Pseudomonadaceae</taxon>
        <taxon>Pseudomonas</taxon>
    </lineage>
</organism>
<evidence type="ECO:0000313" key="1">
    <source>
        <dbReference type="EMBL" id="SDU83883.1"/>
    </source>
</evidence>
<evidence type="ECO:0000313" key="2">
    <source>
        <dbReference type="Proteomes" id="UP000198600"/>
    </source>
</evidence>
<dbReference type="Proteomes" id="UP000198600">
    <property type="component" value="Chromosome I"/>
</dbReference>
<keyword evidence="2" id="KW-1185">Reference proteome</keyword>
<dbReference type="EMBL" id="LT629802">
    <property type="protein sequence ID" value="SDU83883.1"/>
    <property type="molecule type" value="Genomic_DNA"/>
</dbReference>